<dbReference type="PANTHER" id="PTHR15508">
    <property type="entry name" value="RIBOSOMAL PROTEIN S6 KINASE"/>
    <property type="match status" value="1"/>
</dbReference>
<feature type="domain" description="Protein kinase" evidence="2">
    <location>
        <begin position="489"/>
        <end position="791"/>
    </location>
</feature>
<protein>
    <submittedName>
        <fullName evidence="3">Ribosomal protein S6 kinase like 1</fullName>
    </submittedName>
</protein>
<dbReference type="Ensembl" id="ENSSFOT00015037990.2">
    <property type="protein sequence ID" value="ENSSFOP00015037576.2"/>
    <property type="gene ID" value="ENSSFOG00015023920.2"/>
</dbReference>
<dbReference type="GeneID" id="108930729"/>
<dbReference type="InterPro" id="IPR051866">
    <property type="entry name" value="Intracell_Sig-Traffick_Protein"/>
</dbReference>
<dbReference type="AlphaFoldDB" id="A0A8C9SPE2"/>
<dbReference type="CTD" id="83694"/>
<keyword evidence="4" id="KW-1185">Reference proteome</keyword>
<dbReference type="RefSeq" id="XP_029114497.1">
    <property type="nucleotide sequence ID" value="XM_029258664.1"/>
</dbReference>
<feature type="region of interest" description="Disordered" evidence="1">
    <location>
        <begin position="281"/>
        <end position="303"/>
    </location>
</feature>
<dbReference type="CDD" id="cd02677">
    <property type="entry name" value="MIT_SNX15"/>
    <property type="match status" value="1"/>
</dbReference>
<feature type="region of interest" description="Disordered" evidence="1">
    <location>
        <begin position="513"/>
        <end position="601"/>
    </location>
</feature>
<dbReference type="Pfam" id="PF04212">
    <property type="entry name" value="MIT"/>
    <property type="match status" value="1"/>
</dbReference>
<dbReference type="SMART" id="SM00220">
    <property type="entry name" value="S_TKc"/>
    <property type="match status" value="1"/>
</dbReference>
<dbReference type="RefSeq" id="XP_018601644.2">
    <property type="nucleotide sequence ID" value="XM_018746128.2"/>
</dbReference>
<feature type="region of interest" description="Disordered" evidence="1">
    <location>
        <begin position="438"/>
        <end position="485"/>
    </location>
</feature>
<dbReference type="InterPro" id="IPR011009">
    <property type="entry name" value="Kinase-like_dom_sf"/>
</dbReference>
<dbReference type="GeneTree" id="ENSGT00940000159815"/>
<evidence type="ECO:0000259" key="2">
    <source>
        <dbReference type="PROSITE" id="PS50011"/>
    </source>
</evidence>
<dbReference type="SUPFAM" id="SSF56112">
    <property type="entry name" value="Protein kinase-like (PK-like)"/>
    <property type="match status" value="1"/>
</dbReference>
<evidence type="ECO:0000313" key="4">
    <source>
        <dbReference type="Proteomes" id="UP000694397"/>
    </source>
</evidence>
<dbReference type="SMART" id="SM00745">
    <property type="entry name" value="MIT"/>
    <property type="match status" value="1"/>
</dbReference>
<organism evidence="3 4">
    <name type="scientific">Scleropages formosus</name>
    <name type="common">Asian bonytongue</name>
    <name type="synonym">Osteoglossum formosum</name>
    <dbReference type="NCBI Taxonomy" id="113540"/>
    <lineage>
        <taxon>Eukaryota</taxon>
        <taxon>Metazoa</taxon>
        <taxon>Chordata</taxon>
        <taxon>Craniata</taxon>
        <taxon>Vertebrata</taxon>
        <taxon>Euteleostomi</taxon>
        <taxon>Actinopterygii</taxon>
        <taxon>Neopterygii</taxon>
        <taxon>Teleostei</taxon>
        <taxon>Osteoglossocephala</taxon>
        <taxon>Osteoglossomorpha</taxon>
        <taxon>Osteoglossiformes</taxon>
        <taxon>Osteoglossidae</taxon>
        <taxon>Scleropages</taxon>
    </lineage>
</organism>
<dbReference type="InterPro" id="IPR036181">
    <property type="entry name" value="MIT_dom_sf"/>
</dbReference>
<evidence type="ECO:0000256" key="1">
    <source>
        <dbReference type="SAM" id="MobiDB-lite"/>
    </source>
</evidence>
<dbReference type="GO" id="GO:0004672">
    <property type="term" value="F:protein kinase activity"/>
    <property type="evidence" value="ECO:0007669"/>
    <property type="project" value="InterPro"/>
</dbReference>
<gene>
    <name evidence="3" type="primary">RPS6KL1</name>
    <name evidence="3" type="synonym">rps6kl1</name>
</gene>
<dbReference type="Proteomes" id="UP000694397">
    <property type="component" value="Chromosome 15"/>
</dbReference>
<dbReference type="OrthoDB" id="1278353at2759"/>
<reference evidence="3" key="3">
    <citation type="submission" date="2025-09" db="UniProtKB">
        <authorList>
            <consortium name="Ensembl"/>
        </authorList>
    </citation>
    <scope>IDENTIFICATION</scope>
</reference>
<dbReference type="PROSITE" id="PS50011">
    <property type="entry name" value="PROTEIN_KINASE_DOM"/>
    <property type="match status" value="1"/>
</dbReference>
<dbReference type="InterPro" id="IPR007330">
    <property type="entry name" value="MIT_dom"/>
</dbReference>
<evidence type="ECO:0000313" key="3">
    <source>
        <dbReference type="Ensembl" id="ENSSFOP00015037576.2"/>
    </source>
</evidence>
<feature type="compositionally biased region" description="Basic and acidic residues" evidence="1">
    <location>
        <begin position="542"/>
        <end position="554"/>
    </location>
</feature>
<dbReference type="Pfam" id="PF00069">
    <property type="entry name" value="Pkinase"/>
    <property type="match status" value="1"/>
</dbReference>
<dbReference type="InterPro" id="IPR000719">
    <property type="entry name" value="Prot_kinase_dom"/>
</dbReference>
<feature type="compositionally biased region" description="Polar residues" evidence="1">
    <location>
        <begin position="513"/>
        <end position="539"/>
    </location>
</feature>
<accession>A0A8C9SPE2</accession>
<dbReference type="GO" id="GO:0005524">
    <property type="term" value="F:ATP binding"/>
    <property type="evidence" value="ECO:0007669"/>
    <property type="project" value="InterPro"/>
</dbReference>
<feature type="compositionally biased region" description="Polar residues" evidence="1">
    <location>
        <begin position="468"/>
        <end position="482"/>
    </location>
</feature>
<dbReference type="SUPFAM" id="SSF116846">
    <property type="entry name" value="MIT domain"/>
    <property type="match status" value="1"/>
</dbReference>
<reference evidence="3" key="2">
    <citation type="submission" date="2025-08" db="UniProtKB">
        <authorList>
            <consortium name="Ensembl"/>
        </authorList>
    </citation>
    <scope>IDENTIFICATION</scope>
</reference>
<proteinExistence type="predicted"/>
<reference evidence="3 4" key="1">
    <citation type="submission" date="2019-04" db="EMBL/GenBank/DDBJ databases">
        <authorList>
            <consortium name="Wellcome Sanger Institute Data Sharing"/>
        </authorList>
    </citation>
    <scope>NUCLEOTIDE SEQUENCE [LARGE SCALE GENOMIC DNA]</scope>
</reference>
<dbReference type="PANTHER" id="PTHR15508:SF4">
    <property type="entry name" value="RIBOSOMAL PROTEIN S6 KINASE-LIKE 1"/>
    <property type="match status" value="1"/>
</dbReference>
<name>A0A8C9SPE2_SCLFO</name>
<dbReference type="Gene3D" id="1.20.58.80">
    <property type="entry name" value="Phosphotransferase system, lactose/cellobiose-type IIA subunit"/>
    <property type="match status" value="1"/>
</dbReference>
<dbReference type="Gene3D" id="1.10.510.10">
    <property type="entry name" value="Transferase(Phosphotransferase) domain 1"/>
    <property type="match status" value="1"/>
</dbReference>
<sequence>MAKRDYLVDAAKQIRMALDREVSEDYEAAFNYYKNGVDLLLNGIQVDPNKERREAVKRKTTQYLKRAEEIFNSHLQGSLGIGTTLSGGYSSLRFRPIRNLSMPVEDLKTCKVVGVVDKVLAVQSLTAEETFIVKSLPKSSGESREQPTIIPQGVPFMVKLLRYYVSEDAVYLHLGYVQGGRLFSKLRKLRNEKLKEHPECCSPANCKIHLRNSYTTPAMSLDDQQSSKTVVWLASEGSAHQDPEPGDTESLASWEEVQRQLESCRTHSYCEETGCLYSARAGHSDDPPEPNRASGPPERDAALGAGSAHITVQRLSHTQVTCTVPPHGRFTGGLDEAPSRTWDPLKKHVQTIESSPDFHVNDTSCFKSPNPSDTRAWNDVGREVAGAYGIPHVAKSSAAAPWVLQPSKGEPTSPVDAKSQGIDTPTLELDVRKQIQGRRGAAAETARSPEGPRLVCDPNRNPVHATGVLSSHGSPGSGSTCRPTAAETKKTVEAIRTDALSCVEEAVPAVQTANTFSGNTQPSSGSHSRGTDIPTSVSLDTPEPKDLGERHRGEEADDGWELLSPLKRDAAEARSTGGQPWDPHPTPPAAAHMSSRKAEPDGLEAEQPIEVDGWCLLPRIPARRPKEKSEQGCRGLPEAEVRLWGAHIVLALESLHQQGILCRDLNPKNILLDSNGNVCLTYFGQWSDVQLEISAKAMENMYCAPEIGGVAEITEACDWWSLGALLYELLSGMPLRQCHPTGILSHTQLLIPDHLSTAAASLLSELLQFDAGHRLGSGGGGVSDIKCHPFFGAVRWHSLGS</sequence>